<sequence length="238" mass="25995">MGGGNSRIGSRDVVRRTGLWSEERSLRTWDREWMPRRPDVMKKSKTSGNRLGLLDQRMPEEEVMDNLDFEEISDEELEEEAKANKGSLGDALGVDWASLVAECRPQKRGGGQGGGGGLDDSTSGGTAHRMWTSNSILARIGVSLEYAGEKLYKEVQQSLAEGGCELTSEVAVIHRAISGRQSRRAALFQPQLPKRALSARTDITVSLLFCLMIVSSGPTVGRAANLRCETPPDFAEKS</sequence>
<feature type="compositionally biased region" description="Gly residues" evidence="1">
    <location>
        <begin position="108"/>
        <end position="118"/>
    </location>
</feature>
<proteinExistence type="predicted"/>
<dbReference type="EMBL" id="JBFDAA010000011">
    <property type="protein sequence ID" value="KAL1123982.1"/>
    <property type="molecule type" value="Genomic_DNA"/>
</dbReference>
<gene>
    <name evidence="2" type="ORF">AAG570_001752</name>
</gene>
<evidence type="ECO:0000313" key="3">
    <source>
        <dbReference type="Proteomes" id="UP001558652"/>
    </source>
</evidence>
<name>A0ABD0YNG6_9HEMI</name>
<comment type="caution">
    <text evidence="2">The sequence shown here is derived from an EMBL/GenBank/DDBJ whole genome shotgun (WGS) entry which is preliminary data.</text>
</comment>
<protein>
    <submittedName>
        <fullName evidence="2">Uncharacterized protein</fullName>
    </submittedName>
</protein>
<dbReference type="Proteomes" id="UP001558652">
    <property type="component" value="Unassembled WGS sequence"/>
</dbReference>
<dbReference type="AlphaFoldDB" id="A0ABD0YNG6"/>
<evidence type="ECO:0000256" key="1">
    <source>
        <dbReference type="SAM" id="MobiDB-lite"/>
    </source>
</evidence>
<dbReference type="InterPro" id="IPR040427">
    <property type="entry name" value="Flacc"/>
</dbReference>
<keyword evidence="3" id="KW-1185">Reference proteome</keyword>
<evidence type="ECO:0000313" key="2">
    <source>
        <dbReference type="EMBL" id="KAL1123982.1"/>
    </source>
</evidence>
<reference evidence="2 3" key="1">
    <citation type="submission" date="2024-07" db="EMBL/GenBank/DDBJ databases">
        <title>Chromosome-level genome assembly of the water stick insect Ranatra chinensis (Heteroptera: Nepidae).</title>
        <authorList>
            <person name="Liu X."/>
        </authorList>
    </citation>
    <scope>NUCLEOTIDE SEQUENCE [LARGE SCALE GENOMIC DNA]</scope>
    <source>
        <strain evidence="2">Cailab_2021Rc</strain>
        <tissue evidence="2">Muscle</tissue>
    </source>
</reference>
<organism evidence="2 3">
    <name type="scientific">Ranatra chinensis</name>
    <dbReference type="NCBI Taxonomy" id="642074"/>
    <lineage>
        <taxon>Eukaryota</taxon>
        <taxon>Metazoa</taxon>
        <taxon>Ecdysozoa</taxon>
        <taxon>Arthropoda</taxon>
        <taxon>Hexapoda</taxon>
        <taxon>Insecta</taxon>
        <taxon>Pterygota</taxon>
        <taxon>Neoptera</taxon>
        <taxon>Paraneoptera</taxon>
        <taxon>Hemiptera</taxon>
        <taxon>Heteroptera</taxon>
        <taxon>Panheteroptera</taxon>
        <taxon>Nepomorpha</taxon>
        <taxon>Nepidae</taxon>
        <taxon>Ranatrinae</taxon>
        <taxon>Ranatra</taxon>
    </lineage>
</organism>
<dbReference type="PANTHER" id="PTHR38563">
    <property type="entry name" value="FL(2)D-ASSOCIATED COMPLEX COMPONENT"/>
    <property type="match status" value="1"/>
</dbReference>
<feature type="region of interest" description="Disordered" evidence="1">
    <location>
        <begin position="105"/>
        <end position="126"/>
    </location>
</feature>
<accession>A0ABD0YNG6</accession>
<dbReference type="PANTHER" id="PTHR38563:SF1">
    <property type="entry name" value="FL(2)D-ASSOCIATED COMPLEX COMPONENT"/>
    <property type="match status" value="1"/>
</dbReference>